<evidence type="ECO:0008006" key="4">
    <source>
        <dbReference type="Google" id="ProtNLM"/>
    </source>
</evidence>
<proteinExistence type="predicted"/>
<dbReference type="EMBL" id="NHYD01000753">
    <property type="protein sequence ID" value="PPQ93419.1"/>
    <property type="molecule type" value="Genomic_DNA"/>
</dbReference>
<dbReference type="AlphaFoldDB" id="A0A409XRH7"/>
<gene>
    <name evidence="2" type="ORF">CVT25_004491</name>
</gene>
<keyword evidence="1" id="KW-1133">Transmembrane helix</keyword>
<dbReference type="Proteomes" id="UP000283269">
    <property type="component" value="Unassembled WGS sequence"/>
</dbReference>
<keyword evidence="3" id="KW-1185">Reference proteome</keyword>
<accession>A0A409XRH7</accession>
<organism evidence="2 3">
    <name type="scientific">Psilocybe cyanescens</name>
    <dbReference type="NCBI Taxonomy" id="93625"/>
    <lineage>
        <taxon>Eukaryota</taxon>
        <taxon>Fungi</taxon>
        <taxon>Dikarya</taxon>
        <taxon>Basidiomycota</taxon>
        <taxon>Agaricomycotina</taxon>
        <taxon>Agaricomycetes</taxon>
        <taxon>Agaricomycetidae</taxon>
        <taxon>Agaricales</taxon>
        <taxon>Agaricineae</taxon>
        <taxon>Strophariaceae</taxon>
        <taxon>Psilocybe</taxon>
    </lineage>
</organism>
<sequence>MSGIASRILILTLVLSTLTLTLIITNSIILKHAPFWDTYWQRRVNRRVIGWFIASVIASLISVRVNVPVPINIVTDLTFSVGTIVSMVRWIGKMPYDDCHSRYKWQDKTTISPHPKCKDWKLILNIIMGFTAAFGILLATSYVCLLLLRVYEILKTKFWKKSSWSIPTGEITWTIRLNVINEGNERIYGLTAGARSESSDSCGPVHL</sequence>
<dbReference type="InParanoid" id="A0A409XRH7"/>
<protein>
    <recommendedName>
        <fullName evidence="4">MARVEL domain-containing protein</fullName>
    </recommendedName>
</protein>
<reference evidence="2 3" key="1">
    <citation type="journal article" date="2018" name="Evol. Lett.">
        <title>Horizontal gene cluster transfer increased hallucinogenic mushroom diversity.</title>
        <authorList>
            <person name="Reynolds H.T."/>
            <person name="Vijayakumar V."/>
            <person name="Gluck-Thaler E."/>
            <person name="Korotkin H.B."/>
            <person name="Matheny P.B."/>
            <person name="Slot J.C."/>
        </authorList>
    </citation>
    <scope>NUCLEOTIDE SEQUENCE [LARGE SCALE GENOMIC DNA]</scope>
    <source>
        <strain evidence="2 3">2631</strain>
    </source>
</reference>
<evidence type="ECO:0000313" key="2">
    <source>
        <dbReference type="EMBL" id="PPQ93419.1"/>
    </source>
</evidence>
<dbReference type="OrthoDB" id="10452835at2759"/>
<feature type="transmembrane region" description="Helical" evidence="1">
    <location>
        <begin position="74"/>
        <end position="92"/>
    </location>
</feature>
<evidence type="ECO:0000256" key="1">
    <source>
        <dbReference type="SAM" id="Phobius"/>
    </source>
</evidence>
<feature type="transmembrane region" description="Helical" evidence="1">
    <location>
        <begin position="49"/>
        <end position="67"/>
    </location>
</feature>
<name>A0A409XRH7_PSICY</name>
<evidence type="ECO:0000313" key="3">
    <source>
        <dbReference type="Proteomes" id="UP000283269"/>
    </source>
</evidence>
<keyword evidence="1" id="KW-0472">Membrane</keyword>
<feature type="transmembrane region" description="Helical" evidence="1">
    <location>
        <begin position="7"/>
        <end position="29"/>
    </location>
</feature>
<feature type="transmembrane region" description="Helical" evidence="1">
    <location>
        <begin position="122"/>
        <end position="151"/>
    </location>
</feature>
<keyword evidence="1" id="KW-0812">Transmembrane</keyword>
<comment type="caution">
    <text evidence="2">The sequence shown here is derived from an EMBL/GenBank/DDBJ whole genome shotgun (WGS) entry which is preliminary data.</text>
</comment>